<evidence type="ECO:0000313" key="4">
    <source>
        <dbReference type="Proteomes" id="UP000320876"/>
    </source>
</evidence>
<dbReference type="Proteomes" id="UP000320876">
    <property type="component" value="Unassembled WGS sequence"/>
</dbReference>
<dbReference type="InterPro" id="IPR003736">
    <property type="entry name" value="PAAI_dom"/>
</dbReference>
<dbReference type="AlphaFoldDB" id="A0A542DRN4"/>
<dbReference type="SUPFAM" id="SSF54637">
    <property type="entry name" value="Thioesterase/thiol ester dehydrase-isomerase"/>
    <property type="match status" value="2"/>
</dbReference>
<dbReference type="RefSeq" id="WP_142001253.1">
    <property type="nucleotide sequence ID" value="NZ_VFML01000001.1"/>
</dbReference>
<sequence length="279" mass="29522">MSTDELRDRLGRDPFATDLGVRAGYLDEHECRLALPHHERLTGWGVLHGGAIAALAALSGQHLTTGERASTVSLHVNYTRAGRSGPFTVSTRRVRAARELGFFDTRIGDGHARDIAHASAAVSGQRDGTGDDAAVAGAVPQAPGGDPAGLNAAVAELPYLRRRAVGVSGAAEGQVEFEIPAIERNLDAEGRMHEGAALTLIDVAGATCPWTVRTPRPGLRGATVALHAQILGPLPGEELRARARITARDAWMTWCDVVVLDRGERVRALGTVVYRISAS</sequence>
<dbReference type="PANTHER" id="PTHR21660:SF1">
    <property type="entry name" value="ACYL-COENZYME A THIOESTERASE 13"/>
    <property type="match status" value="1"/>
</dbReference>
<evidence type="ECO:0000313" key="3">
    <source>
        <dbReference type="EMBL" id="TQJ05772.1"/>
    </source>
</evidence>
<evidence type="ECO:0000256" key="1">
    <source>
        <dbReference type="ARBA" id="ARBA00022801"/>
    </source>
</evidence>
<evidence type="ECO:0000259" key="2">
    <source>
        <dbReference type="Pfam" id="PF13622"/>
    </source>
</evidence>
<gene>
    <name evidence="3" type="ORF">FB471_5612</name>
</gene>
<dbReference type="EMBL" id="VFML01000001">
    <property type="protein sequence ID" value="TQJ05772.1"/>
    <property type="molecule type" value="Genomic_DNA"/>
</dbReference>
<keyword evidence="1" id="KW-0378">Hydrolase</keyword>
<reference evidence="3 4" key="1">
    <citation type="submission" date="2019-06" db="EMBL/GenBank/DDBJ databases">
        <title>Sequencing the genomes of 1000 actinobacteria strains.</title>
        <authorList>
            <person name="Klenk H.-P."/>
        </authorList>
    </citation>
    <scope>NUCLEOTIDE SEQUENCE [LARGE SCALE GENOMIC DNA]</scope>
    <source>
        <strain evidence="3 4">DSM 45679</strain>
    </source>
</reference>
<keyword evidence="4" id="KW-1185">Reference proteome</keyword>
<dbReference type="OrthoDB" id="3685487at2"/>
<feature type="domain" description="Acyl-CoA thioesterase-like N-terminal HotDog" evidence="2">
    <location>
        <begin position="43"/>
        <end position="118"/>
    </location>
</feature>
<dbReference type="InterPro" id="IPR039298">
    <property type="entry name" value="ACOT13"/>
</dbReference>
<protein>
    <submittedName>
        <fullName evidence="3">Uncharacterized protein (TIGR00369 family)</fullName>
    </submittedName>
</protein>
<organism evidence="3 4">
    <name type="scientific">Amycolatopsis cihanbeyliensis</name>
    <dbReference type="NCBI Taxonomy" id="1128664"/>
    <lineage>
        <taxon>Bacteria</taxon>
        <taxon>Bacillati</taxon>
        <taxon>Actinomycetota</taxon>
        <taxon>Actinomycetes</taxon>
        <taxon>Pseudonocardiales</taxon>
        <taxon>Pseudonocardiaceae</taxon>
        <taxon>Amycolatopsis</taxon>
    </lineage>
</organism>
<name>A0A542DRN4_AMYCI</name>
<accession>A0A542DRN4</accession>
<dbReference type="Pfam" id="PF13622">
    <property type="entry name" value="4HBT_3"/>
    <property type="match status" value="1"/>
</dbReference>
<dbReference type="InterPro" id="IPR049449">
    <property type="entry name" value="TesB_ACOT8-like_N"/>
</dbReference>
<comment type="caution">
    <text evidence="3">The sequence shown here is derived from an EMBL/GenBank/DDBJ whole genome shotgun (WGS) entry which is preliminary data.</text>
</comment>
<dbReference type="Gene3D" id="3.10.129.10">
    <property type="entry name" value="Hotdog Thioesterase"/>
    <property type="match status" value="2"/>
</dbReference>
<dbReference type="PANTHER" id="PTHR21660">
    <property type="entry name" value="THIOESTERASE SUPERFAMILY MEMBER-RELATED"/>
    <property type="match status" value="1"/>
</dbReference>
<proteinExistence type="predicted"/>
<dbReference type="CDD" id="cd03443">
    <property type="entry name" value="PaaI_thioesterase"/>
    <property type="match status" value="1"/>
</dbReference>
<dbReference type="GO" id="GO:0047617">
    <property type="term" value="F:fatty acyl-CoA hydrolase activity"/>
    <property type="evidence" value="ECO:0007669"/>
    <property type="project" value="InterPro"/>
</dbReference>
<dbReference type="InterPro" id="IPR029069">
    <property type="entry name" value="HotDog_dom_sf"/>
</dbReference>
<dbReference type="NCBIfam" id="TIGR00369">
    <property type="entry name" value="unchar_dom_1"/>
    <property type="match status" value="1"/>
</dbReference>